<dbReference type="InterPro" id="IPR003018">
    <property type="entry name" value="GAF"/>
</dbReference>
<feature type="compositionally biased region" description="Low complexity" evidence="2">
    <location>
        <begin position="315"/>
        <end position="330"/>
    </location>
</feature>
<evidence type="ECO:0000256" key="2">
    <source>
        <dbReference type="SAM" id="MobiDB-lite"/>
    </source>
</evidence>
<dbReference type="Pfam" id="PF01590">
    <property type="entry name" value="GAF"/>
    <property type="match status" value="1"/>
</dbReference>
<dbReference type="PANTHER" id="PTHR43156">
    <property type="entry name" value="STAGE II SPORULATION PROTEIN E-RELATED"/>
    <property type="match status" value="1"/>
</dbReference>
<evidence type="ECO:0000256" key="1">
    <source>
        <dbReference type="ARBA" id="ARBA00022801"/>
    </source>
</evidence>
<organism evidence="5 6">
    <name type="scientific">Streptomyces dysideae</name>
    <dbReference type="NCBI Taxonomy" id="909626"/>
    <lineage>
        <taxon>Bacteria</taxon>
        <taxon>Bacillati</taxon>
        <taxon>Actinomycetota</taxon>
        <taxon>Actinomycetes</taxon>
        <taxon>Kitasatosporales</taxon>
        <taxon>Streptomycetaceae</taxon>
        <taxon>Streptomyces</taxon>
    </lineage>
</organism>
<feature type="compositionally biased region" description="Low complexity" evidence="2">
    <location>
        <begin position="345"/>
        <end position="356"/>
    </location>
</feature>
<dbReference type="STRING" id="909626.AQJ91_16480"/>
<dbReference type="CDD" id="cd16936">
    <property type="entry name" value="HATPase_RsbW-like"/>
    <property type="match status" value="1"/>
</dbReference>
<dbReference type="SUPFAM" id="SSF55781">
    <property type="entry name" value="GAF domain-like"/>
    <property type="match status" value="1"/>
</dbReference>
<dbReference type="InterPro" id="IPR052016">
    <property type="entry name" value="Bact_Sigma-Reg"/>
</dbReference>
<name>A0A101V071_9ACTN</name>
<dbReference type="FunFam" id="3.30.565.10:FF:000028">
    <property type="entry name" value="PAS sensor protein"/>
    <property type="match status" value="1"/>
</dbReference>
<evidence type="ECO:0000259" key="4">
    <source>
        <dbReference type="SMART" id="SM00331"/>
    </source>
</evidence>
<dbReference type="SMART" id="SM00065">
    <property type="entry name" value="GAF"/>
    <property type="match status" value="1"/>
</dbReference>
<dbReference type="FunFam" id="3.60.40.10:FF:000031">
    <property type="entry name" value="PAS sensor protein"/>
    <property type="match status" value="1"/>
</dbReference>
<sequence length="973" mass="103908">MPDFWGTRDTLSRDRELFLGGESAVTGLRAPILSSWRRCASMGLSPETIEPPYHADLDMDSRLIRAAAPVLDRLESEVAGARMGVVLADRHGVILHCRADEKALYRRFEVVRLAPGFTYSEEYVGTHGIATALEERQDFRVFGAEHFANSLRPFVSLGAVVRDPLSGSLEGVVGLTSGCADANPAMASRVRKAAEAIALRLLEQRTERERALLQEALQVERRVQVAMADMTQTPPGPYGPPVSSLTDSDRKVLREKATELISAAPDTAVRVPLSGDRVAALVCRPVAGALGEEGVAVRLSFVGDAPGHRPVTVPDGTGSASTGGTRADGAPTAMLSPPTPDGPREAAPPAQAAGEESPGHEEPADGDVPGVPVDRAPTGQGPAEGAVTDAPVEWLLAVGQPEMGRLAMAARERLELLYDASIRIGTTLDVTRTAEELAEVVVPRFADIVTVDLLEPVLRGDEALVPDTPLQRAALGAHHADPPFRPAGKRISFASSAPQARCFAEGLAVLEPDVRAVPEWLAQDPGRVQQLVEYGIHSLIAVPLRTRRVTLGLTTFYRCRDSRPFEEDDLHLAEELIARVAICVDNARRFTREQTVALTLQRSLLPGVLPEQTAVEVAHRYLPAQIAVGGVGGDWFDVIPLSGARVALVVGDVVGHGLHAAVTMGRLRTAVHNFATLDLAPDELLGRLDDLVITLGQEGTLRPGGDYIIGATCLYAVYDPVSQRCTVARAGHPPPAVVDPDGAVHFPDLPAGPPLGLGGLPFESAELQLPEGSQLVLYTDGLIEDRDLDIDVALERLRAALSHADRAPEQTCESVLRVLPGPGSTDDVTLLVARTRALSADHTACWDVPTDPAAISAVREAAVRQLTAWGLEDCAFTTELVLSELATNAIRHATGPVQVRLLRDRVLICEVSDGSSTSPHLRQAAATDEGGRGLFLVAQLAQRWGTRYTPRGKVIWAEQPLSPTPAPLELSSW</sequence>
<dbReference type="GO" id="GO:0016791">
    <property type="term" value="F:phosphatase activity"/>
    <property type="evidence" value="ECO:0007669"/>
    <property type="project" value="TreeGrafter"/>
</dbReference>
<keyword evidence="1" id="KW-0378">Hydrolase</keyword>
<dbReference type="RefSeq" id="WP_067021731.1">
    <property type="nucleotide sequence ID" value="NZ_KQ949083.1"/>
</dbReference>
<dbReference type="EMBL" id="LMXB01000045">
    <property type="protein sequence ID" value="KUO20054.1"/>
    <property type="molecule type" value="Genomic_DNA"/>
</dbReference>
<dbReference type="Gene3D" id="3.30.565.10">
    <property type="entry name" value="Histidine kinase-like ATPase, C-terminal domain"/>
    <property type="match status" value="1"/>
</dbReference>
<dbReference type="SUPFAM" id="SSF81606">
    <property type="entry name" value="PP2C-like"/>
    <property type="match status" value="1"/>
</dbReference>
<dbReference type="InterPro" id="IPR003594">
    <property type="entry name" value="HATPase_dom"/>
</dbReference>
<dbReference type="Pfam" id="PF07228">
    <property type="entry name" value="SpoIIE"/>
    <property type="match status" value="1"/>
</dbReference>
<dbReference type="InterPro" id="IPR001932">
    <property type="entry name" value="PPM-type_phosphatase-like_dom"/>
</dbReference>
<evidence type="ECO:0000313" key="5">
    <source>
        <dbReference type="EMBL" id="KUO20054.1"/>
    </source>
</evidence>
<reference evidence="5 6" key="1">
    <citation type="submission" date="2015-10" db="EMBL/GenBank/DDBJ databases">
        <title>Draft genome sequence of Streptomyces sp. RV15, isolated from a marine sponge.</title>
        <authorList>
            <person name="Ruckert C."/>
            <person name="Abdelmohsen U.R."/>
            <person name="Winkler A."/>
            <person name="Hentschel U."/>
            <person name="Kalinowski J."/>
            <person name="Kampfer P."/>
            <person name="Glaeser S."/>
        </authorList>
    </citation>
    <scope>NUCLEOTIDE SEQUENCE [LARGE SCALE GENOMIC DNA]</scope>
    <source>
        <strain evidence="5 6">RV15</strain>
    </source>
</reference>
<gene>
    <name evidence="5" type="ORF">AQJ91_16480</name>
</gene>
<evidence type="ECO:0000313" key="6">
    <source>
        <dbReference type="Proteomes" id="UP000053260"/>
    </source>
</evidence>
<feature type="domain" description="PPM-type phosphatase" evidence="4">
    <location>
        <begin position="612"/>
        <end position="835"/>
    </location>
</feature>
<dbReference type="SMART" id="SM00331">
    <property type="entry name" value="PP2C_SIG"/>
    <property type="match status" value="1"/>
</dbReference>
<proteinExistence type="predicted"/>
<dbReference type="AlphaFoldDB" id="A0A101V071"/>
<dbReference type="PANTHER" id="PTHR43156:SF2">
    <property type="entry name" value="STAGE II SPORULATION PROTEIN E"/>
    <property type="match status" value="1"/>
</dbReference>
<dbReference type="InterPro" id="IPR029016">
    <property type="entry name" value="GAF-like_dom_sf"/>
</dbReference>
<protein>
    <submittedName>
        <fullName evidence="5">Protein phosphatase</fullName>
    </submittedName>
</protein>
<dbReference type="Gene3D" id="3.60.40.10">
    <property type="entry name" value="PPM-type phosphatase domain"/>
    <property type="match status" value="1"/>
</dbReference>
<dbReference type="InterPro" id="IPR036890">
    <property type="entry name" value="HATPase_C_sf"/>
</dbReference>
<accession>A0A101V071</accession>
<evidence type="ECO:0000259" key="3">
    <source>
        <dbReference type="SMART" id="SM00065"/>
    </source>
</evidence>
<dbReference type="InterPro" id="IPR036457">
    <property type="entry name" value="PPM-type-like_dom_sf"/>
</dbReference>
<feature type="domain" description="GAF" evidence="3">
    <location>
        <begin position="425"/>
        <end position="594"/>
    </location>
</feature>
<dbReference type="Gene3D" id="3.30.450.40">
    <property type="match status" value="2"/>
</dbReference>
<dbReference type="FunFam" id="3.30.450.40:FF:000035">
    <property type="entry name" value="PAS sensor protein"/>
    <property type="match status" value="1"/>
</dbReference>
<dbReference type="Proteomes" id="UP000053260">
    <property type="component" value="Unassembled WGS sequence"/>
</dbReference>
<feature type="region of interest" description="Disordered" evidence="2">
    <location>
        <begin position="304"/>
        <end position="386"/>
    </location>
</feature>
<dbReference type="SUPFAM" id="SSF55874">
    <property type="entry name" value="ATPase domain of HSP90 chaperone/DNA topoisomerase II/histidine kinase"/>
    <property type="match status" value="1"/>
</dbReference>
<dbReference type="Pfam" id="PF13581">
    <property type="entry name" value="HATPase_c_2"/>
    <property type="match status" value="1"/>
</dbReference>
<comment type="caution">
    <text evidence="5">The sequence shown here is derived from an EMBL/GenBank/DDBJ whole genome shotgun (WGS) entry which is preliminary data.</text>
</comment>
<keyword evidence="6" id="KW-1185">Reference proteome</keyword>